<keyword evidence="6" id="KW-0732">Signal</keyword>
<evidence type="ECO:0000256" key="6">
    <source>
        <dbReference type="SAM" id="SignalP"/>
    </source>
</evidence>
<feature type="signal peptide" evidence="6">
    <location>
        <begin position="1"/>
        <end position="21"/>
    </location>
</feature>
<evidence type="ECO:0000256" key="3">
    <source>
        <dbReference type="ARBA" id="ARBA00023237"/>
    </source>
</evidence>
<evidence type="ECO:0000256" key="1">
    <source>
        <dbReference type="ARBA" id="ARBA00004442"/>
    </source>
</evidence>
<dbReference type="Pfam" id="PF00691">
    <property type="entry name" value="OmpA"/>
    <property type="match status" value="1"/>
</dbReference>
<evidence type="ECO:0000256" key="5">
    <source>
        <dbReference type="SAM" id="MobiDB-lite"/>
    </source>
</evidence>
<evidence type="ECO:0000313" key="9">
    <source>
        <dbReference type="Proteomes" id="UP000297475"/>
    </source>
</evidence>
<dbReference type="InterPro" id="IPR036737">
    <property type="entry name" value="OmpA-like_sf"/>
</dbReference>
<evidence type="ECO:0000256" key="4">
    <source>
        <dbReference type="PROSITE-ProRule" id="PRU00473"/>
    </source>
</evidence>
<protein>
    <recommendedName>
        <fullName evidence="7">OmpA-like domain-containing protein</fullName>
    </recommendedName>
</protein>
<organism evidence="8 9">
    <name type="scientific">Natronospirillum operosum</name>
    <dbReference type="NCBI Taxonomy" id="2759953"/>
    <lineage>
        <taxon>Bacteria</taxon>
        <taxon>Pseudomonadati</taxon>
        <taxon>Pseudomonadota</taxon>
        <taxon>Gammaproteobacteria</taxon>
        <taxon>Oceanospirillales</taxon>
        <taxon>Natronospirillaceae</taxon>
        <taxon>Natronospirillum</taxon>
    </lineage>
</organism>
<dbReference type="InterPro" id="IPR006664">
    <property type="entry name" value="OMP_bac"/>
</dbReference>
<name>A0A4Z0WAQ4_9GAMM</name>
<comment type="caution">
    <text evidence="8">The sequence shown here is derived from an EMBL/GenBank/DDBJ whole genome shotgun (WGS) entry which is preliminary data.</text>
</comment>
<dbReference type="EMBL" id="SRMF01000003">
    <property type="protein sequence ID" value="TGG93445.1"/>
    <property type="molecule type" value="Genomic_DNA"/>
</dbReference>
<feature type="region of interest" description="Disordered" evidence="5">
    <location>
        <begin position="75"/>
        <end position="98"/>
    </location>
</feature>
<sequence length="231" mass="25059">MRSLVILCSVLLLQACTSASVSDTDWPGYRTGAEGELLRDHRGRCWRTADWRPDHAVPECDMALAEEPAPVLEPLPDPLPEPLPVAEPEPEPAVESVRKPEPIWSTQGTVVRFAFDDATLGPDAQAALQGWWAAVSAAPQSRLRIEVSGHTDRLGRPEHNQRLARQRAEGVAAWLRGQGAGRSTIEVLAAGDGAPVTGSQTCPETLDRRASIECLAPDRRVEVTATLIQNE</sequence>
<dbReference type="PROSITE" id="PS51257">
    <property type="entry name" value="PROKAR_LIPOPROTEIN"/>
    <property type="match status" value="1"/>
</dbReference>
<dbReference type="InterPro" id="IPR006665">
    <property type="entry name" value="OmpA-like"/>
</dbReference>
<dbReference type="Gene3D" id="3.30.1330.60">
    <property type="entry name" value="OmpA-like domain"/>
    <property type="match status" value="1"/>
</dbReference>
<dbReference type="AlphaFoldDB" id="A0A4Z0WAQ4"/>
<proteinExistence type="predicted"/>
<dbReference type="OrthoDB" id="1149075at2"/>
<keyword evidence="2 4" id="KW-0472">Membrane</keyword>
<feature type="chain" id="PRO_5021203804" description="OmpA-like domain-containing protein" evidence="6">
    <location>
        <begin position="22"/>
        <end position="231"/>
    </location>
</feature>
<evidence type="ECO:0000313" key="8">
    <source>
        <dbReference type="EMBL" id="TGG93445.1"/>
    </source>
</evidence>
<accession>A0A4Z0WAQ4</accession>
<evidence type="ECO:0000256" key="2">
    <source>
        <dbReference type="ARBA" id="ARBA00023136"/>
    </source>
</evidence>
<dbReference type="GO" id="GO:0009279">
    <property type="term" value="C:cell outer membrane"/>
    <property type="evidence" value="ECO:0007669"/>
    <property type="project" value="UniProtKB-SubCell"/>
</dbReference>
<keyword evidence="3" id="KW-0998">Cell outer membrane</keyword>
<comment type="subcellular location">
    <subcellularLocation>
        <location evidence="1">Cell outer membrane</location>
    </subcellularLocation>
</comment>
<gene>
    <name evidence="8" type="ORF">E4656_10375</name>
</gene>
<dbReference type="PROSITE" id="PS51123">
    <property type="entry name" value="OMPA_2"/>
    <property type="match status" value="1"/>
</dbReference>
<reference evidence="8 9" key="1">
    <citation type="submission" date="2019-04" db="EMBL/GenBank/DDBJ databases">
        <title>Natronospirillum operosus gen. nov., sp. nov., a haloalkaliphilic satellite isolated from decaying biomass of laboratory culture of cyanobacterium Geitlerinema sp. and proposal of Natronospirillaceae fam. nov. and Saccharospirillaceae fam. nov.</title>
        <authorList>
            <person name="Kevbrin V."/>
            <person name="Boltyanskaya Y."/>
            <person name="Koziaeva V."/>
            <person name="Grouzdev D.S."/>
            <person name="Park M."/>
            <person name="Cho J."/>
        </authorList>
    </citation>
    <scope>NUCLEOTIDE SEQUENCE [LARGE SCALE GENOMIC DNA]</scope>
    <source>
        <strain evidence="8 9">G-116</strain>
    </source>
</reference>
<dbReference type="SUPFAM" id="SSF103088">
    <property type="entry name" value="OmpA-like"/>
    <property type="match status" value="1"/>
</dbReference>
<dbReference type="CDD" id="cd07185">
    <property type="entry name" value="OmpA_C-like"/>
    <property type="match status" value="1"/>
</dbReference>
<dbReference type="PANTHER" id="PTHR30329:SF21">
    <property type="entry name" value="LIPOPROTEIN YIAD-RELATED"/>
    <property type="match status" value="1"/>
</dbReference>
<dbReference type="RefSeq" id="WP_135483154.1">
    <property type="nucleotide sequence ID" value="NZ_SRMF01000003.1"/>
</dbReference>
<keyword evidence="9" id="KW-1185">Reference proteome</keyword>
<evidence type="ECO:0000259" key="7">
    <source>
        <dbReference type="PROSITE" id="PS51123"/>
    </source>
</evidence>
<dbReference type="Proteomes" id="UP000297475">
    <property type="component" value="Unassembled WGS sequence"/>
</dbReference>
<feature type="compositionally biased region" description="Pro residues" evidence="5">
    <location>
        <begin position="75"/>
        <end position="87"/>
    </location>
</feature>
<feature type="domain" description="OmpA-like" evidence="7">
    <location>
        <begin position="100"/>
        <end position="229"/>
    </location>
</feature>
<dbReference type="PRINTS" id="PR01021">
    <property type="entry name" value="OMPADOMAIN"/>
</dbReference>
<dbReference type="InterPro" id="IPR050330">
    <property type="entry name" value="Bact_OuterMem_StrucFunc"/>
</dbReference>
<dbReference type="PANTHER" id="PTHR30329">
    <property type="entry name" value="STATOR ELEMENT OF FLAGELLAR MOTOR COMPLEX"/>
    <property type="match status" value="1"/>
</dbReference>